<evidence type="ECO:0000313" key="1">
    <source>
        <dbReference type="EMBL" id="RNA23970.1"/>
    </source>
</evidence>
<protein>
    <submittedName>
        <fullName evidence="1">Uncharacterized protein</fullName>
    </submittedName>
</protein>
<organism evidence="1 2">
    <name type="scientific">Brachionus plicatilis</name>
    <name type="common">Marine rotifer</name>
    <name type="synonym">Brachionus muelleri</name>
    <dbReference type="NCBI Taxonomy" id="10195"/>
    <lineage>
        <taxon>Eukaryota</taxon>
        <taxon>Metazoa</taxon>
        <taxon>Spiralia</taxon>
        <taxon>Gnathifera</taxon>
        <taxon>Rotifera</taxon>
        <taxon>Eurotatoria</taxon>
        <taxon>Monogononta</taxon>
        <taxon>Pseudotrocha</taxon>
        <taxon>Ploima</taxon>
        <taxon>Brachionidae</taxon>
        <taxon>Brachionus</taxon>
    </lineage>
</organism>
<name>A0A3M7RKN5_BRAPC</name>
<dbReference type="Proteomes" id="UP000276133">
    <property type="component" value="Unassembled WGS sequence"/>
</dbReference>
<dbReference type="AlphaFoldDB" id="A0A3M7RKN5"/>
<dbReference type="EMBL" id="REGN01003189">
    <property type="protein sequence ID" value="RNA23970.1"/>
    <property type="molecule type" value="Genomic_DNA"/>
</dbReference>
<accession>A0A3M7RKN5</accession>
<proteinExistence type="predicted"/>
<comment type="caution">
    <text evidence="1">The sequence shown here is derived from an EMBL/GenBank/DDBJ whole genome shotgun (WGS) entry which is preliminary data.</text>
</comment>
<keyword evidence="2" id="KW-1185">Reference proteome</keyword>
<reference evidence="1 2" key="1">
    <citation type="journal article" date="2018" name="Sci. Rep.">
        <title>Genomic signatures of local adaptation to the degree of environmental predictability in rotifers.</title>
        <authorList>
            <person name="Franch-Gras L."/>
            <person name="Hahn C."/>
            <person name="Garcia-Roger E.M."/>
            <person name="Carmona M.J."/>
            <person name="Serra M."/>
            <person name="Gomez A."/>
        </authorList>
    </citation>
    <scope>NUCLEOTIDE SEQUENCE [LARGE SCALE GENOMIC DNA]</scope>
    <source>
        <strain evidence="1">HYR1</strain>
    </source>
</reference>
<gene>
    <name evidence="1" type="ORF">BpHYR1_045364</name>
</gene>
<sequence length="158" mass="17655">MFNGSIDGKNDLSMILVTCFSASTGEILVRVLSKALIEYGLPLEAHIATYVVLGLNDIKQYSLSDIFTRILINKCNQCIIIASNNTNFAAICPSKIGLDLIKYRFMSTSSEIFVVYICKTKRSLMTLLSSKIVIVGLYEQVHQPFNCPGSIEIYNYKH</sequence>
<evidence type="ECO:0000313" key="2">
    <source>
        <dbReference type="Proteomes" id="UP000276133"/>
    </source>
</evidence>